<dbReference type="PANTHER" id="PTHR22743:SF170">
    <property type="entry name" value="BTB DOMAIN-CONTAINING PROTEIN"/>
    <property type="match status" value="1"/>
</dbReference>
<dbReference type="InterPro" id="IPR011333">
    <property type="entry name" value="SKP1/BTB/POZ_sf"/>
</dbReference>
<feature type="domain" description="BTB" evidence="1">
    <location>
        <begin position="27"/>
        <end position="125"/>
    </location>
</feature>
<keyword evidence="2" id="KW-1185">Reference proteome</keyword>
<dbReference type="SMART" id="SM00225">
    <property type="entry name" value="BTB"/>
    <property type="match status" value="1"/>
</dbReference>
<sequence>MLEVCMDNLNVGRYDCSSPPSSSNLERPFKLLVKNQVFTVDSEKMRRLSPIFGLMFENGRDFENGRELAREIVDEKSDDISTFLRCLYDHNQINETNFVTLLRLSNKYQVNSLEYACEEFIEKLDMNTIKPDQVLTLLIASNDHHLKRKVVAKLVLSLAKEDKNTFNRLKISRYLPSQLYGAIIGTNMNLLQVREITTMNGHLFKMERSKTQYRRGLCDMCRMICDAATCESCHKHLCKTHWTANPCQNDYGRRFLDELKKNPIELEYQD</sequence>
<organism evidence="2 3">
    <name type="scientific">Acrobeloides nanus</name>
    <dbReference type="NCBI Taxonomy" id="290746"/>
    <lineage>
        <taxon>Eukaryota</taxon>
        <taxon>Metazoa</taxon>
        <taxon>Ecdysozoa</taxon>
        <taxon>Nematoda</taxon>
        <taxon>Chromadorea</taxon>
        <taxon>Rhabditida</taxon>
        <taxon>Tylenchina</taxon>
        <taxon>Cephalobomorpha</taxon>
        <taxon>Cephaloboidea</taxon>
        <taxon>Cephalobidae</taxon>
        <taxon>Acrobeloides</taxon>
    </lineage>
</organism>
<name>A0A914CAI7_9BILA</name>
<dbReference type="PANTHER" id="PTHR22743">
    <property type="entry name" value="MEPRIN/TRAF-LIKE MATH FAMILY-C.ELEGANS"/>
    <property type="match status" value="1"/>
</dbReference>
<dbReference type="WBParaSite" id="ACRNAN_Path_724.g2740.t1">
    <property type="protein sequence ID" value="ACRNAN_Path_724.g2740.t1"/>
    <property type="gene ID" value="ACRNAN_Path_724.g2740"/>
</dbReference>
<evidence type="ECO:0000313" key="3">
    <source>
        <dbReference type="WBParaSite" id="ACRNAN_Path_724.g2740.t1"/>
    </source>
</evidence>
<protein>
    <submittedName>
        <fullName evidence="3">BTB domain-containing protein</fullName>
    </submittedName>
</protein>
<evidence type="ECO:0000313" key="2">
    <source>
        <dbReference type="Proteomes" id="UP000887540"/>
    </source>
</evidence>
<dbReference type="Proteomes" id="UP000887540">
    <property type="component" value="Unplaced"/>
</dbReference>
<accession>A0A914CAI7</accession>
<dbReference type="InterPro" id="IPR000210">
    <property type="entry name" value="BTB/POZ_dom"/>
</dbReference>
<dbReference type="Gene3D" id="3.30.710.10">
    <property type="entry name" value="Potassium Channel Kv1.1, Chain A"/>
    <property type="match status" value="1"/>
</dbReference>
<dbReference type="SUPFAM" id="SSF54695">
    <property type="entry name" value="POZ domain"/>
    <property type="match status" value="1"/>
</dbReference>
<dbReference type="InterPro" id="IPR052664">
    <property type="entry name" value="BTB-MATH_domain_protein"/>
</dbReference>
<evidence type="ECO:0000259" key="1">
    <source>
        <dbReference type="SMART" id="SM00225"/>
    </source>
</evidence>
<dbReference type="AlphaFoldDB" id="A0A914CAI7"/>
<reference evidence="3" key="1">
    <citation type="submission" date="2022-11" db="UniProtKB">
        <authorList>
            <consortium name="WormBaseParasite"/>
        </authorList>
    </citation>
    <scope>IDENTIFICATION</scope>
</reference>
<proteinExistence type="predicted"/>
<dbReference type="Pfam" id="PF00651">
    <property type="entry name" value="BTB"/>
    <property type="match status" value="1"/>
</dbReference>